<dbReference type="InterPro" id="IPR037104">
    <property type="entry name" value="Annexin_sf"/>
</dbReference>
<evidence type="ECO:0000313" key="1">
    <source>
        <dbReference type="EMBL" id="AMP46314.1"/>
    </source>
</evidence>
<organism evidence="1">
    <name type="scientific">Spironucleus barkhanus</name>
    <dbReference type="NCBI Taxonomy" id="103874"/>
    <lineage>
        <taxon>Eukaryota</taxon>
        <taxon>Metamonada</taxon>
        <taxon>Diplomonadida</taxon>
        <taxon>Hexamitidae</taxon>
        <taxon>Hexamitinae</taxon>
        <taxon>Spironucleus</taxon>
    </lineage>
</organism>
<dbReference type="GO" id="GO:0005544">
    <property type="term" value="F:calcium-dependent phospholipid binding"/>
    <property type="evidence" value="ECO:0007669"/>
    <property type="project" value="InterPro"/>
</dbReference>
<protein>
    <submittedName>
        <fullName evidence="1">Annexin 11</fullName>
    </submittedName>
</protein>
<dbReference type="AlphaFoldDB" id="A0A142C663"/>
<name>A0A142C663_SPIBA</name>
<reference evidence="1" key="1">
    <citation type="submission" date="2015-12" db="EMBL/GenBank/DDBJ databases">
        <title>Comparative cell biology and evolution of annexins in diplomonads.</title>
        <authorList>
            <person name="Einarsson E."/>
            <person name="Astvaldsson A."/>
            <person name="Hultenby K."/>
            <person name="Andersson J.O."/>
            <person name="Svard S.G."/>
            <person name="Jerlstrom-Hultqvist J."/>
        </authorList>
    </citation>
    <scope>NUCLEOTIDE SEQUENCE</scope>
</reference>
<dbReference type="GO" id="GO:0005509">
    <property type="term" value="F:calcium ion binding"/>
    <property type="evidence" value="ECO:0007669"/>
    <property type="project" value="InterPro"/>
</dbReference>
<proteinExistence type="predicted"/>
<sequence>MQLHNNIFQIMEFFRPTPALFPDDYQLASQQLKQILSAKKPDTFQLIALISQFNQNERVEIANLYPTEQLFSTFDCNFKSDFLALLQALFTPRYTVFAKLLNFVLTNSSKLAPILPYCITVPDLLELQKVENFAPLFEQKLGKLGLQMTQKVENCQATPEQLKSELNKGNFEENLAYVIQNLHFSFWQEFIAKNENFSAEIKEKVPESEKFIAASEAKNDMFKSVGKCLKLCVKGLGTQDEELIGLSAVFGDRMRNKIIKGCYDGDVVKELKMDLSGDYEKLVLAVWGLE</sequence>
<dbReference type="EMBL" id="KU341433">
    <property type="protein sequence ID" value="AMP46314.1"/>
    <property type="molecule type" value="Genomic_DNA"/>
</dbReference>
<accession>A0A142C663</accession>
<dbReference type="SUPFAM" id="SSF47874">
    <property type="entry name" value="Annexin"/>
    <property type="match status" value="1"/>
</dbReference>